<comment type="caution">
    <text evidence="7">The sequence shown here is derived from an EMBL/GenBank/DDBJ whole genome shotgun (WGS) entry which is preliminary data.</text>
</comment>
<dbReference type="SUPFAM" id="SSF64397">
    <property type="entry name" value="Hsp33 domain"/>
    <property type="match status" value="1"/>
</dbReference>
<comment type="similarity">
    <text evidence="6">Belongs to the HSP33 family.</text>
</comment>
<keyword evidence="1 6" id="KW-0963">Cytoplasm</keyword>
<dbReference type="InterPro" id="IPR000397">
    <property type="entry name" value="Heat_shock_Hsp33"/>
</dbReference>
<feature type="disulfide bond" description="Redox-active" evidence="6">
    <location>
        <begin position="241"/>
        <end position="243"/>
    </location>
</feature>
<dbReference type="HAMAP" id="MF_00117">
    <property type="entry name" value="HslO"/>
    <property type="match status" value="1"/>
</dbReference>
<evidence type="ECO:0000313" key="8">
    <source>
        <dbReference type="Proteomes" id="UP001144204"/>
    </source>
</evidence>
<evidence type="ECO:0000256" key="5">
    <source>
        <dbReference type="ARBA" id="ARBA00023284"/>
    </source>
</evidence>
<evidence type="ECO:0000256" key="6">
    <source>
        <dbReference type="HAMAP-Rule" id="MF_00117"/>
    </source>
</evidence>
<comment type="PTM">
    <text evidence="6">Under oxidizing conditions two disulfide bonds are formed involving the reactive cysteines. Under reducing conditions zinc is bound to the reactive cysteines and the protein is inactive.</text>
</comment>
<dbReference type="PANTHER" id="PTHR30111">
    <property type="entry name" value="33 KDA CHAPERONIN"/>
    <property type="match status" value="1"/>
</dbReference>
<dbReference type="GO" id="GO:0042026">
    <property type="term" value="P:protein refolding"/>
    <property type="evidence" value="ECO:0007669"/>
    <property type="project" value="TreeGrafter"/>
</dbReference>
<dbReference type="CDD" id="cd00498">
    <property type="entry name" value="Hsp33"/>
    <property type="match status" value="1"/>
</dbReference>
<comment type="subcellular location">
    <subcellularLocation>
        <location evidence="6">Cytoplasm</location>
    </subcellularLocation>
</comment>
<dbReference type="GO" id="GO:0005737">
    <property type="term" value="C:cytoplasm"/>
    <property type="evidence" value="ECO:0007669"/>
    <property type="project" value="UniProtKB-SubCell"/>
</dbReference>
<dbReference type="EMBL" id="BRPL01000002">
    <property type="protein sequence ID" value="GLB47198.1"/>
    <property type="molecule type" value="Genomic_DNA"/>
</dbReference>
<dbReference type="NCBIfam" id="NF001033">
    <property type="entry name" value="PRK00114.1"/>
    <property type="match status" value="1"/>
</dbReference>
<reference evidence="7" key="1">
    <citation type="submission" date="2022-07" db="EMBL/GenBank/DDBJ databases">
        <authorList>
            <person name="Kouya T."/>
            <person name="Ishiyama Y."/>
        </authorList>
    </citation>
    <scope>NUCLEOTIDE SEQUENCE</scope>
    <source>
        <strain evidence="7">WR16-4</strain>
    </source>
</reference>
<dbReference type="InterPro" id="IPR016154">
    <property type="entry name" value="Heat_shock_Hsp33_C"/>
</dbReference>
<evidence type="ECO:0000256" key="3">
    <source>
        <dbReference type="ARBA" id="ARBA00023157"/>
    </source>
</evidence>
<evidence type="ECO:0000256" key="1">
    <source>
        <dbReference type="ARBA" id="ARBA00022490"/>
    </source>
</evidence>
<dbReference type="PIRSF" id="PIRSF005261">
    <property type="entry name" value="Heat_shock_Hsp33"/>
    <property type="match status" value="1"/>
</dbReference>
<feature type="disulfide bond" description="Redox-active" evidence="6">
    <location>
        <begin position="274"/>
        <end position="277"/>
    </location>
</feature>
<dbReference type="SUPFAM" id="SSF118352">
    <property type="entry name" value="HSP33 redox switch-like"/>
    <property type="match status" value="1"/>
</dbReference>
<accession>A0A9W6ETE4</accession>
<keyword evidence="8" id="KW-1185">Reference proteome</keyword>
<proteinExistence type="inferred from homology"/>
<evidence type="ECO:0000313" key="7">
    <source>
        <dbReference type="EMBL" id="GLB47198.1"/>
    </source>
</evidence>
<evidence type="ECO:0000256" key="2">
    <source>
        <dbReference type="ARBA" id="ARBA00022833"/>
    </source>
</evidence>
<keyword evidence="5 6" id="KW-0676">Redox-active center</keyword>
<evidence type="ECO:0000256" key="4">
    <source>
        <dbReference type="ARBA" id="ARBA00023186"/>
    </source>
</evidence>
<dbReference type="GO" id="GO:0051082">
    <property type="term" value="F:unfolded protein binding"/>
    <property type="evidence" value="ECO:0007669"/>
    <property type="project" value="UniProtKB-UniRule"/>
</dbReference>
<comment type="function">
    <text evidence="6">Redox regulated molecular chaperone. Protects both thermally unfolding and oxidatively damaged proteins from irreversible aggregation. Plays an important role in the bacterial defense system toward oxidative stress.</text>
</comment>
<keyword evidence="3 6" id="KW-1015">Disulfide bond</keyword>
<name>A0A9W6ETE4_9LACO</name>
<dbReference type="AlphaFoldDB" id="A0A9W6ETE4"/>
<dbReference type="Gene3D" id="3.55.30.10">
    <property type="entry name" value="Hsp33 domain"/>
    <property type="match status" value="1"/>
</dbReference>
<gene>
    <name evidence="6 7" type="primary">hslO</name>
    <name evidence="7" type="ORF">WR164_11770</name>
</gene>
<dbReference type="PANTHER" id="PTHR30111:SF1">
    <property type="entry name" value="33 KDA CHAPERONIN"/>
    <property type="match status" value="1"/>
</dbReference>
<protein>
    <recommendedName>
        <fullName evidence="6">33 kDa chaperonin</fullName>
    </recommendedName>
    <alternativeName>
        <fullName evidence="6">Heat shock protein 33 homolog</fullName>
        <shortName evidence="6">HSP33</shortName>
    </alternativeName>
</protein>
<keyword evidence="2 6" id="KW-0862">Zinc</keyword>
<dbReference type="InterPro" id="IPR016153">
    <property type="entry name" value="Heat_shock_Hsp33_N"/>
</dbReference>
<keyword evidence="4 6" id="KW-0143">Chaperone</keyword>
<reference evidence="7" key="2">
    <citation type="journal article" date="2023" name="PLoS ONE">
        <title>Philodulcilactobacillus myokoensis gen. nov., sp. nov., a fructophilic, acidophilic, and agar-phobic lactic acid bacterium isolated from fermented vegetable extracts.</title>
        <authorList>
            <person name="Kouya T."/>
            <person name="Ishiyama Y."/>
            <person name="Ohashi S."/>
            <person name="Kumakubo R."/>
            <person name="Yamazaki T."/>
            <person name="Otaki T."/>
        </authorList>
    </citation>
    <scope>NUCLEOTIDE SEQUENCE</scope>
    <source>
        <strain evidence="7">WR16-4</strain>
    </source>
</reference>
<organism evidence="7 8">
    <name type="scientific">Philodulcilactobacillus myokoensis</name>
    <dbReference type="NCBI Taxonomy" id="2929573"/>
    <lineage>
        <taxon>Bacteria</taxon>
        <taxon>Bacillati</taxon>
        <taxon>Bacillota</taxon>
        <taxon>Bacilli</taxon>
        <taxon>Lactobacillales</taxon>
        <taxon>Lactobacillaceae</taxon>
        <taxon>Philodulcilactobacillus</taxon>
    </lineage>
</organism>
<dbReference type="Pfam" id="PF01430">
    <property type="entry name" value="HSP33"/>
    <property type="match status" value="1"/>
</dbReference>
<dbReference type="Proteomes" id="UP001144204">
    <property type="component" value="Unassembled WGS sequence"/>
</dbReference>
<dbReference type="Gene3D" id="3.90.1280.10">
    <property type="entry name" value="HSP33 redox switch-like"/>
    <property type="match status" value="1"/>
</dbReference>
<sequence>MTNKHDHLVKSISNDGMFRAYSIDATNIVSEAKRRHHTSDAVTEALGRSLIGGVLLSSSVIKGRETMTIKIDGRGPVGLIIIDADANGNVKGYIQHPKAKVTSDSNGNIDVGKVVGKNGYMQVIKSQGGDEPYTSNVELVSGQIGDDFTYYLAQSEQIPSAIDVSVKLNQDGSVEYAGGYLVQKMPGASGDAIEKLENHLKMMPGISKLMSNNQTPADILKQILGSKNTKILSKTPTQFKCNCSKKRFANDIAGLNPNDIKQMINEDHGADVTCNFCGNHYHYSEDELKAILILADSKKHK</sequence>
<dbReference type="RefSeq" id="WP_286136656.1">
    <property type="nucleotide sequence ID" value="NZ_BRPL01000002.1"/>
</dbReference>
<dbReference type="GO" id="GO:0044183">
    <property type="term" value="F:protein folding chaperone"/>
    <property type="evidence" value="ECO:0007669"/>
    <property type="project" value="TreeGrafter"/>
</dbReference>